<evidence type="ECO:0000313" key="2">
    <source>
        <dbReference type="Proteomes" id="UP001244341"/>
    </source>
</evidence>
<evidence type="ECO:0000313" key="1">
    <source>
        <dbReference type="EMBL" id="WIA10780.1"/>
    </source>
</evidence>
<name>A0ABY8TNS9_TETOB</name>
<gene>
    <name evidence="1" type="ORF">OEZ85_010949</name>
</gene>
<reference evidence="1 2" key="1">
    <citation type="submission" date="2023-05" db="EMBL/GenBank/DDBJ databases">
        <title>A 100% complete, gapless, phased diploid assembly of the Scenedesmus obliquus UTEX 3031 genome.</title>
        <authorList>
            <person name="Biondi T.C."/>
            <person name="Hanschen E.R."/>
            <person name="Kwon T."/>
            <person name="Eng W."/>
            <person name="Kruse C.P.S."/>
            <person name="Koehler S.I."/>
            <person name="Kunde Y."/>
            <person name="Gleasner C.D."/>
            <person name="You Mak K.T."/>
            <person name="Polle J."/>
            <person name="Hovde B.T."/>
            <person name="Starkenburg S.R."/>
        </authorList>
    </citation>
    <scope>NUCLEOTIDE SEQUENCE [LARGE SCALE GENOMIC DNA]</scope>
    <source>
        <strain evidence="1 2">DOE0152z</strain>
    </source>
</reference>
<dbReference type="Proteomes" id="UP001244341">
    <property type="component" value="Chromosome 2b"/>
</dbReference>
<dbReference type="EMBL" id="CP126209">
    <property type="protein sequence ID" value="WIA10780.1"/>
    <property type="molecule type" value="Genomic_DNA"/>
</dbReference>
<proteinExistence type="predicted"/>
<keyword evidence="2" id="KW-1185">Reference proteome</keyword>
<protein>
    <recommendedName>
        <fullName evidence="3">Plastid lipid-associated protein/fibrillin conserved domain-containing protein</fullName>
    </recommendedName>
</protein>
<organism evidence="1 2">
    <name type="scientific">Tetradesmus obliquus</name>
    <name type="common">Green alga</name>
    <name type="synonym">Acutodesmus obliquus</name>
    <dbReference type="NCBI Taxonomy" id="3088"/>
    <lineage>
        <taxon>Eukaryota</taxon>
        <taxon>Viridiplantae</taxon>
        <taxon>Chlorophyta</taxon>
        <taxon>core chlorophytes</taxon>
        <taxon>Chlorophyceae</taxon>
        <taxon>CS clade</taxon>
        <taxon>Sphaeropleales</taxon>
        <taxon>Scenedesmaceae</taxon>
        <taxon>Tetradesmus</taxon>
    </lineage>
</organism>
<accession>A0ABY8TNS9</accession>
<sequence>MPAAAAAAAAVVAVVPQHLRRITGIHITPTSRGSAVVVTALPGLGKLFGGAGRNKDRQKRAKYTAAAEELLQLLTTQQASQQAANARANDLVEVLLTCEGLPFQEQLLGPGPWLVFFTKGSPQLWKATFSAGKLLNASNAASQDLDPGSRAVVNRAEYFGRRLYVTASGTYEPLDDDASSLPAAIQANISSGLLHVLGLDIPLPIKGTGQFEVVWLDTNLRVFRSSGAVSVQIRQQYLADAGLIG</sequence>
<evidence type="ECO:0008006" key="3">
    <source>
        <dbReference type="Google" id="ProtNLM"/>
    </source>
</evidence>